<feature type="non-terminal residue" evidence="2">
    <location>
        <position position="120"/>
    </location>
</feature>
<comment type="caution">
    <text evidence="2">The sequence shown here is derived from an EMBL/GenBank/DDBJ whole genome shotgun (WGS) entry which is preliminary data.</text>
</comment>
<evidence type="ECO:0000313" key="2">
    <source>
        <dbReference type="EMBL" id="CAK0815578.1"/>
    </source>
</evidence>
<feature type="compositionally biased region" description="Low complexity" evidence="1">
    <location>
        <begin position="53"/>
        <end position="63"/>
    </location>
</feature>
<organism evidence="2 3">
    <name type="scientific">Prorocentrum cordatum</name>
    <dbReference type="NCBI Taxonomy" id="2364126"/>
    <lineage>
        <taxon>Eukaryota</taxon>
        <taxon>Sar</taxon>
        <taxon>Alveolata</taxon>
        <taxon>Dinophyceae</taxon>
        <taxon>Prorocentrales</taxon>
        <taxon>Prorocentraceae</taxon>
        <taxon>Prorocentrum</taxon>
    </lineage>
</organism>
<accession>A0ABN9R9L7</accession>
<gene>
    <name evidence="2" type="ORF">PCOR1329_LOCUS18831</name>
</gene>
<reference evidence="2" key="1">
    <citation type="submission" date="2023-10" db="EMBL/GenBank/DDBJ databases">
        <authorList>
            <person name="Chen Y."/>
            <person name="Shah S."/>
            <person name="Dougan E. K."/>
            <person name="Thang M."/>
            <person name="Chan C."/>
        </authorList>
    </citation>
    <scope>NUCLEOTIDE SEQUENCE [LARGE SCALE GENOMIC DNA]</scope>
</reference>
<dbReference type="Proteomes" id="UP001189429">
    <property type="component" value="Unassembled WGS sequence"/>
</dbReference>
<sequence length="120" mass="12051">MLLFLFEMARLEAAQRPRGPGVASGAAAAPAQPLPAAAAAARAHGGVPRRRGGAAARLLGSGQSPCRGGSPAAFEAGSPPGGRCALRYGGPRRQAGSVYYALGGRRVPLVQPGTASHLRE</sequence>
<name>A0ABN9R9L7_9DINO</name>
<proteinExistence type="predicted"/>
<evidence type="ECO:0000313" key="3">
    <source>
        <dbReference type="Proteomes" id="UP001189429"/>
    </source>
</evidence>
<evidence type="ECO:0000256" key="1">
    <source>
        <dbReference type="SAM" id="MobiDB-lite"/>
    </source>
</evidence>
<dbReference type="EMBL" id="CAUYUJ010005958">
    <property type="protein sequence ID" value="CAK0815578.1"/>
    <property type="molecule type" value="Genomic_DNA"/>
</dbReference>
<keyword evidence="3" id="KW-1185">Reference proteome</keyword>
<feature type="region of interest" description="Disordered" evidence="1">
    <location>
        <begin position="39"/>
        <end position="81"/>
    </location>
</feature>
<protein>
    <submittedName>
        <fullName evidence="2">Uncharacterized protein</fullName>
    </submittedName>
</protein>